<protein>
    <submittedName>
        <fullName evidence="3">Uncharacterized protein</fullName>
    </submittedName>
</protein>
<proteinExistence type="predicted"/>
<feature type="signal peptide" evidence="2">
    <location>
        <begin position="1"/>
        <end position="30"/>
    </location>
</feature>
<evidence type="ECO:0000313" key="3">
    <source>
        <dbReference type="EMBL" id="NEC82139.1"/>
    </source>
</evidence>
<dbReference type="EMBL" id="JAAGMU010001200">
    <property type="protein sequence ID" value="NEC82139.1"/>
    <property type="molecule type" value="Genomic_DNA"/>
</dbReference>
<feature type="compositionally biased region" description="Basic residues" evidence="1">
    <location>
        <begin position="88"/>
        <end position="99"/>
    </location>
</feature>
<feature type="non-terminal residue" evidence="3">
    <location>
        <position position="105"/>
    </location>
</feature>
<keyword evidence="2" id="KW-0732">Signal</keyword>
<feature type="region of interest" description="Disordered" evidence="1">
    <location>
        <begin position="59"/>
        <end position="105"/>
    </location>
</feature>
<feature type="chain" id="PRO_5026286469" evidence="2">
    <location>
        <begin position="31"/>
        <end position="105"/>
    </location>
</feature>
<organism evidence="3">
    <name type="scientific">Streptomyces sp. SID7958</name>
    <dbReference type="NCBI Taxonomy" id="2706093"/>
    <lineage>
        <taxon>Bacteria</taxon>
        <taxon>Bacillati</taxon>
        <taxon>Actinomycetota</taxon>
        <taxon>Actinomycetes</taxon>
        <taxon>Kitasatosporales</taxon>
        <taxon>Streptomycetaceae</taxon>
        <taxon>Streptomyces</taxon>
    </lineage>
</organism>
<reference evidence="3" key="1">
    <citation type="submission" date="2020-01" db="EMBL/GenBank/DDBJ databases">
        <title>Insect and environment-associated Actinomycetes.</title>
        <authorList>
            <person name="Currrie C."/>
            <person name="Chevrette M."/>
            <person name="Carlson C."/>
            <person name="Stubbendieck R."/>
            <person name="Wendt-Pienkowski E."/>
        </authorList>
    </citation>
    <scope>NUCLEOTIDE SEQUENCE</scope>
    <source>
        <strain evidence="3">SID7958</strain>
    </source>
</reference>
<gene>
    <name evidence="3" type="ORF">G3I38_23575</name>
</gene>
<name>A0A6G3U6J6_9ACTN</name>
<comment type="caution">
    <text evidence="3">The sequence shown here is derived from an EMBL/GenBank/DDBJ whole genome shotgun (WGS) entry which is preliminary data.</text>
</comment>
<accession>A0A6G3U6J6</accession>
<evidence type="ECO:0000256" key="2">
    <source>
        <dbReference type="SAM" id="SignalP"/>
    </source>
</evidence>
<evidence type="ECO:0000256" key="1">
    <source>
        <dbReference type="SAM" id="MobiDB-lite"/>
    </source>
</evidence>
<sequence>MPAVLRGAGHHRLVLGAAGLALLLAATVLAAPAALTEHAVEGGTQRRLVRDPDAVIAVLGDHRAPDTNTSTDPTPADGSRGAGAGRPGRGRRIPRRARLGRPGTP</sequence>
<dbReference type="AlphaFoldDB" id="A0A6G3U6J6"/>